<proteinExistence type="predicted"/>
<protein>
    <submittedName>
        <fullName evidence="3">Protein ALEX-like</fullName>
    </submittedName>
</protein>
<feature type="compositionally biased region" description="Basic and acidic residues" evidence="1">
    <location>
        <begin position="65"/>
        <end position="79"/>
    </location>
</feature>
<dbReference type="GeneID" id="110218176"/>
<organism evidence="2 3">
    <name type="scientific">Phascolarctos cinereus</name>
    <name type="common">Koala</name>
    <dbReference type="NCBI Taxonomy" id="38626"/>
    <lineage>
        <taxon>Eukaryota</taxon>
        <taxon>Metazoa</taxon>
        <taxon>Chordata</taxon>
        <taxon>Craniata</taxon>
        <taxon>Vertebrata</taxon>
        <taxon>Euteleostomi</taxon>
        <taxon>Mammalia</taxon>
        <taxon>Metatheria</taxon>
        <taxon>Diprotodontia</taxon>
        <taxon>Phascolarctidae</taxon>
        <taxon>Phascolarctos</taxon>
    </lineage>
</organism>
<evidence type="ECO:0000256" key="1">
    <source>
        <dbReference type="SAM" id="MobiDB-lite"/>
    </source>
</evidence>
<dbReference type="Proteomes" id="UP000515140">
    <property type="component" value="Unplaced"/>
</dbReference>
<sequence>MAGLRGAGFSQAPGRRFRVPERGVRDSGGSGSSPGTRSAARRCRRQRPLAPWGEVRDPQSAPPCPRKEAWSWERARLRGLDTSPLANPRGPGSELQPNEPAQLGAPAQPEPFVHGTQIPPEGEHQGSRGRCHF</sequence>
<dbReference type="RefSeq" id="XP_020856407.1">
    <property type="nucleotide sequence ID" value="XM_021000748.1"/>
</dbReference>
<keyword evidence="2" id="KW-1185">Reference proteome</keyword>
<feature type="region of interest" description="Disordered" evidence="1">
    <location>
        <begin position="1"/>
        <end position="133"/>
    </location>
</feature>
<evidence type="ECO:0000313" key="2">
    <source>
        <dbReference type="Proteomes" id="UP000515140"/>
    </source>
</evidence>
<name>A0A6P5LEC1_PHACI</name>
<reference evidence="3" key="1">
    <citation type="submission" date="2025-08" db="UniProtKB">
        <authorList>
            <consortium name="RefSeq"/>
        </authorList>
    </citation>
    <scope>IDENTIFICATION</scope>
    <source>
        <tissue evidence="3">Spleen</tissue>
    </source>
</reference>
<gene>
    <name evidence="3" type="primary">LOC110218176</name>
</gene>
<evidence type="ECO:0000313" key="3">
    <source>
        <dbReference type="RefSeq" id="XP_020856407.1"/>
    </source>
</evidence>
<accession>A0A6P5LEC1</accession>
<dbReference type="KEGG" id="pcw:110218176"/>
<dbReference type="AlphaFoldDB" id="A0A6P5LEC1"/>
<dbReference type="InParanoid" id="A0A6P5LEC1"/>